<dbReference type="Proteomes" id="UP000017836">
    <property type="component" value="Unassembled WGS sequence"/>
</dbReference>
<dbReference type="EMBL" id="KI392798">
    <property type="protein sequence ID" value="ERN10855.1"/>
    <property type="molecule type" value="Genomic_DNA"/>
</dbReference>
<proteinExistence type="predicted"/>
<protein>
    <submittedName>
        <fullName evidence="1">Uncharacterized protein</fullName>
    </submittedName>
</protein>
<reference evidence="2" key="1">
    <citation type="journal article" date="2013" name="Science">
        <title>The Amborella genome and the evolution of flowering plants.</title>
        <authorList>
            <consortium name="Amborella Genome Project"/>
        </authorList>
    </citation>
    <scope>NUCLEOTIDE SEQUENCE [LARGE SCALE GENOMIC DNA]</scope>
</reference>
<dbReference type="AlphaFoldDB" id="W1PU86"/>
<gene>
    <name evidence="1" type="ORF">AMTR_s00027p00247610</name>
</gene>
<evidence type="ECO:0000313" key="1">
    <source>
        <dbReference type="EMBL" id="ERN10855.1"/>
    </source>
</evidence>
<sequence>MVEGLKTGLVAKVVKSRLSCNGGDAQHKETTQNLHVAGNLDGRRRNQHRRQHFKKKKKSSKILNLLISNLKRKWVPLPCIETMGANTSGVVPTLSLPIAVAGTISKMLDGSLLGEEPPDVKVLNDGVVLLNGMGGDTMESGTSLHMALSPSPKCAAIKGQPPKARARFDPLVIGPRAVKVVVFDEQDLMLACRDQKLLVQIEGE</sequence>
<evidence type="ECO:0000313" key="2">
    <source>
        <dbReference type="Proteomes" id="UP000017836"/>
    </source>
</evidence>
<keyword evidence="2" id="KW-1185">Reference proteome</keyword>
<organism evidence="1 2">
    <name type="scientific">Amborella trichopoda</name>
    <dbReference type="NCBI Taxonomy" id="13333"/>
    <lineage>
        <taxon>Eukaryota</taxon>
        <taxon>Viridiplantae</taxon>
        <taxon>Streptophyta</taxon>
        <taxon>Embryophyta</taxon>
        <taxon>Tracheophyta</taxon>
        <taxon>Spermatophyta</taxon>
        <taxon>Magnoliopsida</taxon>
        <taxon>Amborellales</taxon>
        <taxon>Amborellaceae</taxon>
        <taxon>Amborella</taxon>
    </lineage>
</organism>
<name>W1PU86_AMBTC</name>
<dbReference type="HOGENOM" id="CLU_116459_0_0_1"/>
<dbReference type="Gramene" id="ERN10855">
    <property type="protein sequence ID" value="ERN10855"/>
    <property type="gene ID" value="AMTR_s00027p00247610"/>
</dbReference>
<accession>W1PU86</accession>